<dbReference type="GO" id="GO:0042113">
    <property type="term" value="P:B cell activation"/>
    <property type="evidence" value="ECO:0007669"/>
    <property type="project" value="TreeGrafter"/>
</dbReference>
<dbReference type="GO" id="GO:0007155">
    <property type="term" value="P:cell adhesion"/>
    <property type="evidence" value="ECO:0007669"/>
    <property type="project" value="UniProtKB-KW"/>
</dbReference>
<evidence type="ECO:0000313" key="19">
    <source>
        <dbReference type="RefSeq" id="XP_030069402.1"/>
    </source>
</evidence>
<sequence>MPGVLTRELKDHTMVPAAETWSVRSADKLLCQLTANSLLLLLLLNGFLCQVSSQRWKVKFANISAWTGSCAFYDCSYTMPQMKNNGKLVSLSWIHNPVYPENQINAEWKGTIVYHSESGINTNYSDRASFLGDKNNNCSLVIKDLRKEDSGKYGVRLRTNIESEKWMSFLILNVTDSLPDPTFKVNEDIKEEVQTTLTCSVDYFCPYYSISLSWEAAVNGTISQSNSGRFRTVSTLTFTPSWSDHNKNITCLLSTPEDGRKTSTSEILNVIYAPKNVQIYNGMEGMVTSFKKIMKEGEQIILRCAEESSNPPVLQYSWKKNNSVLKNGATFEIQNAAVKNTGKYTCEATNKFKSTTSKPVDIDIHYAPKETRIHMTEKSVKENDSLTLTCESQSNPPVTSYSWFKDRNLYPDHTEKEIHFHKLRDTDSGSYHCTVSNYLGNGTSSDVTVDVWYAPRSVEIFVSSPKKIKEGESVMLMCSYNSSNPAVFEYGWLRKKDMNTFNDIRSHELEIKEITHQDLGEYSCKARNIVGTVSSPFITINMLFAPKKVEIEGSYNRVKKEGEYVNLRCLVNASNPKVTEYTWYKNDSIYHHSHDDCELIFEKIQSADAGHYQCEAQNEIGKTRSNSVFVDVQYAPRNVRVSIIPPPDLIVELSDVTLVCVADANPKVSKYKWFHETQILDESGKNLYLKHMSQDLAGEYQCGAINSLAERLSEAVTISFSYSSTSIIRFTALGIGLFVCLVLLILLTLRFMLWKKQQRMPTIIQNPEDDRNDSFFVMNKKHSRDEITDERMRHNQASFHCASADAVNYATLQFSPIYAEEELRNSRISANNRRTINLQAQDASAIYSVVQKPRRSVQNADYENCGETKNTGSDAEREEDIHYASIVNLKCLQETKPCDWESGSNFDDTMVQYAALRHC</sequence>
<feature type="domain" description="Ig-like" evidence="17">
    <location>
        <begin position="546"/>
        <end position="629"/>
    </location>
</feature>
<dbReference type="InterPro" id="IPR003599">
    <property type="entry name" value="Ig_sub"/>
</dbReference>
<dbReference type="FunCoup" id="A0A6P7YQ68">
    <property type="interactions" value="341"/>
</dbReference>
<keyword evidence="16" id="KW-0812">Transmembrane</keyword>
<gene>
    <name evidence="19" type="primary">CD22</name>
</gene>
<keyword evidence="2" id="KW-1003">Cell membrane</keyword>
<evidence type="ECO:0000256" key="4">
    <source>
        <dbReference type="ARBA" id="ARBA00022734"/>
    </source>
</evidence>
<dbReference type="InterPro" id="IPR003598">
    <property type="entry name" value="Ig_sub2"/>
</dbReference>
<keyword evidence="4" id="KW-0430">Lectin</keyword>
<dbReference type="SMART" id="SM00409">
    <property type="entry name" value="IG"/>
    <property type="match status" value="6"/>
</dbReference>
<evidence type="ECO:0000259" key="17">
    <source>
        <dbReference type="PROSITE" id="PS50835"/>
    </source>
</evidence>
<feature type="transmembrane region" description="Helical" evidence="16">
    <location>
        <begin position="727"/>
        <end position="749"/>
    </location>
</feature>
<dbReference type="GO" id="GO:0033691">
    <property type="term" value="F:sialic acid binding"/>
    <property type="evidence" value="ECO:0007669"/>
    <property type="project" value="TreeGrafter"/>
</dbReference>
<keyword evidence="7 16" id="KW-0472">Membrane</keyword>
<comment type="subcellular location">
    <subcellularLocation>
        <location evidence="1">Cell membrane</location>
        <topology evidence="1">Single-pass type I membrane protein</topology>
    </subcellularLocation>
</comment>
<dbReference type="SUPFAM" id="SSF48726">
    <property type="entry name" value="Immunoglobulin"/>
    <property type="match status" value="7"/>
</dbReference>
<dbReference type="Pfam" id="PF13895">
    <property type="entry name" value="Ig_2"/>
    <property type="match status" value="4"/>
</dbReference>
<evidence type="ECO:0000256" key="5">
    <source>
        <dbReference type="ARBA" id="ARBA00022737"/>
    </source>
</evidence>
<comment type="function">
    <text evidence="14">Most highly expressed siglec (sialic acid-binding immunoglobulin-like lectin) on B-cells that plays a role in various aspects of B-cell biology including differentiation, antigen presentation, and trafficking to bone marrow. Binds to alpha 2,6-linked sialic acid residues of surface molecules such as CD22 itself, CD45 and IgM in a cis configuration. Can also bind to ligands on other cells as an adhesion molecule in a trans configuration. Acts as an inhibitory coreceptor on the surface of B-cells and inhibits B-cell receptor induced signaling, characterized by inhibition of the calcium mobilization and cellular activation. Mechanistically, the immunoreceptor tyrosine-based inhibitory motif domain is phosphorylated by the Src kinase LYN, which in turn leads to the recruitment of the protein tyrosine phosphatase 1/PTPN6, leading to the negative regulation of BCR signaling. If this negative signaling from is of sufficient strength, apoptosis of the B-cell can be induced.</text>
</comment>
<dbReference type="GO" id="GO:0005769">
    <property type="term" value="C:early endosome"/>
    <property type="evidence" value="ECO:0007669"/>
    <property type="project" value="TreeGrafter"/>
</dbReference>
<keyword evidence="9" id="KW-0325">Glycoprotein</keyword>
<evidence type="ECO:0000256" key="9">
    <source>
        <dbReference type="ARBA" id="ARBA00023180"/>
    </source>
</evidence>
<evidence type="ECO:0000256" key="11">
    <source>
        <dbReference type="ARBA" id="ARBA00038361"/>
    </source>
</evidence>
<dbReference type="GO" id="GO:0050859">
    <property type="term" value="P:negative regulation of B cell receptor signaling pathway"/>
    <property type="evidence" value="ECO:0007669"/>
    <property type="project" value="TreeGrafter"/>
</dbReference>
<dbReference type="Proteomes" id="UP000515156">
    <property type="component" value="Chromosome 8"/>
</dbReference>
<feature type="domain" description="Ig-like" evidence="17">
    <location>
        <begin position="274"/>
        <end position="363"/>
    </location>
</feature>
<keyword evidence="8" id="KW-1015">Disulfide bond</keyword>
<proteinExistence type="inferred from homology"/>
<dbReference type="KEGG" id="muo:115476952"/>
<dbReference type="InterPro" id="IPR007110">
    <property type="entry name" value="Ig-like_dom"/>
</dbReference>
<keyword evidence="3" id="KW-0732">Signal</keyword>
<name>A0A6P7YQ68_9AMPH</name>
<evidence type="ECO:0000313" key="18">
    <source>
        <dbReference type="Proteomes" id="UP000515156"/>
    </source>
</evidence>
<keyword evidence="10" id="KW-0393">Immunoglobulin domain</keyword>
<evidence type="ECO:0000256" key="2">
    <source>
        <dbReference type="ARBA" id="ARBA00022475"/>
    </source>
</evidence>
<evidence type="ECO:0000256" key="1">
    <source>
        <dbReference type="ARBA" id="ARBA00004251"/>
    </source>
</evidence>
<evidence type="ECO:0000256" key="15">
    <source>
        <dbReference type="ARBA" id="ARBA00046458"/>
    </source>
</evidence>
<evidence type="ECO:0000256" key="12">
    <source>
        <dbReference type="ARBA" id="ARBA00040106"/>
    </source>
</evidence>
<evidence type="ECO:0000256" key="10">
    <source>
        <dbReference type="ARBA" id="ARBA00023319"/>
    </source>
</evidence>
<dbReference type="PROSITE" id="PS50835">
    <property type="entry name" value="IG_LIKE"/>
    <property type="match status" value="6"/>
</dbReference>
<dbReference type="Pfam" id="PF13927">
    <property type="entry name" value="Ig_3"/>
    <property type="match status" value="1"/>
</dbReference>
<dbReference type="PANTHER" id="PTHR46958:SF1">
    <property type="entry name" value="B-CELL RECEPTOR CD22"/>
    <property type="match status" value="1"/>
</dbReference>
<evidence type="ECO:0000256" key="8">
    <source>
        <dbReference type="ARBA" id="ARBA00023157"/>
    </source>
</evidence>
<organism evidence="18 19">
    <name type="scientific">Microcaecilia unicolor</name>
    <dbReference type="NCBI Taxonomy" id="1415580"/>
    <lineage>
        <taxon>Eukaryota</taxon>
        <taxon>Metazoa</taxon>
        <taxon>Chordata</taxon>
        <taxon>Craniata</taxon>
        <taxon>Vertebrata</taxon>
        <taxon>Euteleostomi</taxon>
        <taxon>Amphibia</taxon>
        <taxon>Gymnophiona</taxon>
        <taxon>Siphonopidae</taxon>
        <taxon>Microcaecilia</taxon>
    </lineage>
</organism>
<dbReference type="GO" id="GO:0009897">
    <property type="term" value="C:external side of plasma membrane"/>
    <property type="evidence" value="ECO:0007669"/>
    <property type="project" value="TreeGrafter"/>
</dbReference>
<dbReference type="Pfam" id="PF08205">
    <property type="entry name" value="C2-set_2"/>
    <property type="match status" value="1"/>
</dbReference>
<evidence type="ECO:0000256" key="13">
    <source>
        <dbReference type="ARBA" id="ARBA00041781"/>
    </source>
</evidence>
<comment type="subunit">
    <text evidence="15">Predominantly monomer of isoform CD22-beta. Also found as heterodimer of isoform CD22-beta and a shorter isoform. Interacts with PTPN6/SHP-1, LYN, SYK, PIK3R1/PIK3R2 and PLCG1 upon phosphorylation. Interacts with GRB2, INPP5D and SHC1 upon phosphorylation. May form a complex with INPP5D/SHIP, GRB2 and SHC1.</text>
</comment>
<keyword evidence="19" id="KW-0675">Receptor</keyword>
<dbReference type="RefSeq" id="XP_030069402.1">
    <property type="nucleotide sequence ID" value="XM_030213542.1"/>
</dbReference>
<dbReference type="PANTHER" id="PTHR46958">
    <property type="entry name" value="B-CELL RECEPTOR CD22"/>
    <property type="match status" value="1"/>
</dbReference>
<dbReference type="GO" id="GO:0030888">
    <property type="term" value="P:regulation of B cell proliferation"/>
    <property type="evidence" value="ECO:0007669"/>
    <property type="project" value="TreeGrafter"/>
</dbReference>
<evidence type="ECO:0000256" key="14">
    <source>
        <dbReference type="ARBA" id="ARBA00045430"/>
    </source>
</evidence>
<dbReference type="GO" id="GO:0019903">
    <property type="term" value="F:protein phosphatase binding"/>
    <property type="evidence" value="ECO:0007669"/>
    <property type="project" value="TreeGrafter"/>
</dbReference>
<dbReference type="CDD" id="cd00096">
    <property type="entry name" value="Ig"/>
    <property type="match status" value="1"/>
</dbReference>
<dbReference type="Gene3D" id="2.60.40.10">
    <property type="entry name" value="Immunoglobulins"/>
    <property type="match status" value="7"/>
</dbReference>
<comment type="similarity">
    <text evidence="11">Belongs to the immunoglobulin superfamily. SIGLEC (sialic acid binding Ig-like lectin) family.</text>
</comment>
<keyword evidence="18" id="KW-1185">Reference proteome</keyword>
<accession>A0A6P7YQ68</accession>
<feature type="domain" description="Ig-like" evidence="17">
    <location>
        <begin position="636"/>
        <end position="719"/>
    </location>
</feature>
<dbReference type="AlphaFoldDB" id="A0A6P7YQ68"/>
<feature type="domain" description="Ig-like" evidence="17">
    <location>
        <begin position="455"/>
        <end position="541"/>
    </location>
</feature>
<dbReference type="InterPro" id="IPR036179">
    <property type="entry name" value="Ig-like_dom_sf"/>
</dbReference>
<dbReference type="InterPro" id="IPR013162">
    <property type="entry name" value="CD80_C2-set"/>
</dbReference>
<reference evidence="19" key="1">
    <citation type="submission" date="2025-08" db="UniProtKB">
        <authorList>
            <consortium name="RefSeq"/>
        </authorList>
    </citation>
    <scope>IDENTIFICATION</scope>
</reference>
<evidence type="ECO:0000256" key="16">
    <source>
        <dbReference type="SAM" id="Phobius"/>
    </source>
</evidence>
<dbReference type="GO" id="GO:0055037">
    <property type="term" value="C:recycling endosome"/>
    <property type="evidence" value="ECO:0007669"/>
    <property type="project" value="TreeGrafter"/>
</dbReference>
<dbReference type="GeneID" id="115476952"/>
<dbReference type="GO" id="GO:0042609">
    <property type="term" value="F:CD4 receptor binding"/>
    <property type="evidence" value="ECO:0007669"/>
    <property type="project" value="TreeGrafter"/>
</dbReference>
<dbReference type="CTD" id="933"/>
<feature type="domain" description="Ig-like" evidence="17">
    <location>
        <begin position="181"/>
        <end position="268"/>
    </location>
</feature>
<evidence type="ECO:0000256" key="7">
    <source>
        <dbReference type="ARBA" id="ARBA00023136"/>
    </source>
</evidence>
<dbReference type="InterPro" id="IPR013783">
    <property type="entry name" value="Ig-like_fold"/>
</dbReference>
<dbReference type="InterPro" id="IPR056386">
    <property type="entry name" value="Ig_CD22"/>
</dbReference>
<keyword evidence="6" id="KW-0130">Cell adhesion</keyword>
<keyword evidence="16" id="KW-1133">Transmembrane helix</keyword>
<feature type="domain" description="Ig-like" evidence="17">
    <location>
        <begin position="368"/>
        <end position="450"/>
    </location>
</feature>
<evidence type="ECO:0000256" key="6">
    <source>
        <dbReference type="ARBA" id="ARBA00022889"/>
    </source>
</evidence>
<protein>
    <recommendedName>
        <fullName evidence="12">B-cell receptor CD22</fullName>
    </recommendedName>
    <alternativeName>
        <fullName evidence="13">Sialic acid-binding Ig-like lectin 2</fullName>
    </alternativeName>
</protein>
<dbReference type="InParanoid" id="A0A6P7YQ68"/>
<dbReference type="GO" id="GO:0030246">
    <property type="term" value="F:carbohydrate binding"/>
    <property type="evidence" value="ECO:0007669"/>
    <property type="project" value="UniProtKB-KW"/>
</dbReference>
<dbReference type="SMART" id="SM00408">
    <property type="entry name" value="IGc2"/>
    <property type="match status" value="5"/>
</dbReference>
<dbReference type="OrthoDB" id="6250964at2759"/>
<dbReference type="GO" id="GO:0070062">
    <property type="term" value="C:extracellular exosome"/>
    <property type="evidence" value="ECO:0007669"/>
    <property type="project" value="TreeGrafter"/>
</dbReference>
<keyword evidence="5" id="KW-0677">Repeat</keyword>
<evidence type="ECO:0000256" key="3">
    <source>
        <dbReference type="ARBA" id="ARBA00022729"/>
    </source>
</evidence>
<dbReference type="Pfam" id="PF24518">
    <property type="entry name" value="Ig_CD22"/>
    <property type="match status" value="1"/>
</dbReference>